<accession>A0A857JGH4</accession>
<proteinExistence type="predicted"/>
<sequence>MVDIFMKKLILLLFTLNFLLTGCSSKFAYNNIDWLMYWYIDDYVELDNSQKSLLDGHVEKWMHWHRQDELSEYKSQLTTLYKQISSGPVSQAQWLAHFALGKEHWVRFRDHVSPELASLAPHLTDKQVIDLFAELNELNEERIEKRKERTLEERLEKNIEDTQDNAKEFIGKLSPAQKTIIVTYADEFKSSFDLWMAYRQRIQKNAFEMLLNERHELDFPQRFLDLLSHPERYQDDELVTISQHNNQVYAAMLAELGQSLSAKQKKKALNELQNLIDDITDLQED</sequence>
<reference evidence="2 3" key="1">
    <citation type="submission" date="2019-12" db="EMBL/GenBank/DDBJ databases">
        <title>Genome sequencing and assembly of endphytes of Porphyra tenera.</title>
        <authorList>
            <person name="Park J.M."/>
            <person name="Shin R."/>
            <person name="Jo S.H."/>
        </authorList>
    </citation>
    <scope>NUCLEOTIDE SEQUENCE [LARGE SCALE GENOMIC DNA]</scope>
    <source>
        <strain evidence="2 3">GPM4</strain>
    </source>
</reference>
<dbReference type="KEGG" id="pmes:FX988_00290"/>
<dbReference type="PROSITE" id="PS51257">
    <property type="entry name" value="PROKAR_LIPOPROTEIN"/>
    <property type="match status" value="1"/>
</dbReference>
<protein>
    <recommendedName>
        <fullName evidence="4">Lipoprotein</fullName>
    </recommendedName>
</protein>
<dbReference type="Pfam" id="PF19795">
    <property type="entry name" value="DUF6279"/>
    <property type="match status" value="1"/>
</dbReference>
<dbReference type="AlphaFoldDB" id="A0A857JGH4"/>
<dbReference type="PIRSF" id="PIRSF028200">
    <property type="entry name" value="UCP028200"/>
    <property type="match status" value="1"/>
</dbReference>
<gene>
    <name evidence="2" type="ORF">FX988_00290</name>
</gene>
<name>A0A857JGH4_9ALTE</name>
<keyword evidence="1" id="KW-0175">Coiled coil</keyword>
<evidence type="ECO:0000313" key="3">
    <source>
        <dbReference type="Proteomes" id="UP000464524"/>
    </source>
</evidence>
<keyword evidence="3" id="KW-1185">Reference proteome</keyword>
<dbReference type="InterPro" id="IPR016875">
    <property type="entry name" value="UCP028200"/>
</dbReference>
<dbReference type="EMBL" id="CP047656">
    <property type="protein sequence ID" value="QHJ10081.1"/>
    <property type="molecule type" value="Genomic_DNA"/>
</dbReference>
<evidence type="ECO:0008006" key="4">
    <source>
        <dbReference type="Google" id="ProtNLM"/>
    </source>
</evidence>
<feature type="coiled-coil region" evidence="1">
    <location>
        <begin position="128"/>
        <end position="172"/>
    </location>
</feature>
<organism evidence="2 3">
    <name type="scientific">Paraglaciecola mesophila</name>
    <dbReference type="NCBI Taxonomy" id="197222"/>
    <lineage>
        <taxon>Bacteria</taxon>
        <taxon>Pseudomonadati</taxon>
        <taxon>Pseudomonadota</taxon>
        <taxon>Gammaproteobacteria</taxon>
        <taxon>Alteromonadales</taxon>
        <taxon>Alteromonadaceae</taxon>
        <taxon>Paraglaciecola</taxon>
    </lineage>
</organism>
<dbReference type="Proteomes" id="UP000464524">
    <property type="component" value="Chromosome"/>
</dbReference>
<evidence type="ECO:0000313" key="2">
    <source>
        <dbReference type="EMBL" id="QHJ10081.1"/>
    </source>
</evidence>
<evidence type="ECO:0000256" key="1">
    <source>
        <dbReference type="SAM" id="Coils"/>
    </source>
</evidence>